<evidence type="ECO:0008006" key="4">
    <source>
        <dbReference type="Google" id="ProtNLM"/>
    </source>
</evidence>
<dbReference type="EMBL" id="VDEP01000270">
    <property type="protein sequence ID" value="KAA1116819.1"/>
    <property type="molecule type" value="Genomic_DNA"/>
</dbReference>
<name>A0A5B0QUD5_PUCGR</name>
<dbReference type="GO" id="GO:0015914">
    <property type="term" value="P:phospholipid transport"/>
    <property type="evidence" value="ECO:0007669"/>
    <property type="project" value="TreeGrafter"/>
</dbReference>
<dbReference type="GO" id="GO:0007005">
    <property type="term" value="P:mitochondrion organization"/>
    <property type="evidence" value="ECO:0007669"/>
    <property type="project" value="InterPro"/>
</dbReference>
<dbReference type="Proteomes" id="UP000325313">
    <property type="component" value="Unassembled WGS sequence"/>
</dbReference>
<evidence type="ECO:0000313" key="3">
    <source>
        <dbReference type="Proteomes" id="UP000325313"/>
    </source>
</evidence>
<organism evidence="2 3">
    <name type="scientific">Puccinia graminis f. sp. tritici</name>
    <dbReference type="NCBI Taxonomy" id="56615"/>
    <lineage>
        <taxon>Eukaryota</taxon>
        <taxon>Fungi</taxon>
        <taxon>Dikarya</taxon>
        <taxon>Basidiomycota</taxon>
        <taxon>Pucciniomycotina</taxon>
        <taxon>Pucciniomycetes</taxon>
        <taxon>Pucciniales</taxon>
        <taxon>Pucciniaceae</taxon>
        <taxon>Puccinia</taxon>
    </lineage>
</organism>
<dbReference type="AlphaFoldDB" id="A0A5B0QUD5"/>
<gene>
    <name evidence="2" type="ORF">PGTUg99_022802</name>
</gene>
<proteinExistence type="predicted"/>
<accession>A0A5B0QUD5</accession>
<reference evidence="2 3" key="1">
    <citation type="submission" date="2019-05" db="EMBL/GenBank/DDBJ databases">
        <title>Emergence of the Ug99 lineage of the wheat stem rust pathogen through somatic hybridization.</title>
        <authorList>
            <person name="Li F."/>
            <person name="Upadhyaya N.M."/>
            <person name="Sperschneider J."/>
            <person name="Matny O."/>
            <person name="Nguyen-Phuc H."/>
            <person name="Mago R."/>
            <person name="Raley C."/>
            <person name="Miller M.E."/>
            <person name="Silverstein K.A.T."/>
            <person name="Henningsen E."/>
            <person name="Hirsch C.D."/>
            <person name="Visser B."/>
            <person name="Pretorius Z.A."/>
            <person name="Steffenson B.J."/>
            <person name="Schwessinger B."/>
            <person name="Dodds P.N."/>
            <person name="Figueroa M."/>
        </authorList>
    </citation>
    <scope>NUCLEOTIDE SEQUENCE [LARGE SCALE GENOMIC DNA]</scope>
    <source>
        <strain evidence="2 3">Ug99</strain>
    </source>
</reference>
<dbReference type="GO" id="GO:1990456">
    <property type="term" value="P:mitochondrion-endoplasmic reticulum membrane tethering"/>
    <property type="evidence" value="ECO:0007669"/>
    <property type="project" value="TreeGrafter"/>
</dbReference>
<dbReference type="PANTHER" id="PTHR28204:SF1">
    <property type="entry name" value="MITOCHONDRIAL DISTRIBUTION AND MORPHOLOGY PROTEIN 12"/>
    <property type="match status" value="1"/>
</dbReference>
<dbReference type="PANTHER" id="PTHR28204">
    <property type="entry name" value="MITOCHONDRIAL DISTRIBUTION AND MORPHOLOGY PROTEIN 12"/>
    <property type="match status" value="1"/>
</dbReference>
<evidence type="ECO:0000313" key="2">
    <source>
        <dbReference type="EMBL" id="KAA1116819.1"/>
    </source>
</evidence>
<evidence type="ECO:0000256" key="1">
    <source>
        <dbReference type="ARBA" id="ARBA00022824"/>
    </source>
</evidence>
<sequence length="145" mass="16154">MSNSRNPPILLNDSNYSTWSFLMVAKLSKLDALDVVLGTVKKPKLEDPEKPTKEALAYEEINRIAYIEIIKHLDNHHLAYVNTATASLHQAGSVAEAQRFGDRSAELFAARRPLRSSLIVPSQKISRIQRAVISGQQRRFASLAA</sequence>
<comment type="caution">
    <text evidence="2">The sequence shown here is derived from an EMBL/GenBank/DDBJ whole genome shotgun (WGS) entry which is preliminary data.</text>
</comment>
<dbReference type="InterPro" id="IPR027532">
    <property type="entry name" value="Mdm12"/>
</dbReference>
<protein>
    <recommendedName>
        <fullName evidence="4">DUF4219 domain-containing protein</fullName>
    </recommendedName>
</protein>
<keyword evidence="1" id="KW-0256">Endoplasmic reticulum</keyword>
<dbReference type="GO" id="GO:0032865">
    <property type="term" value="C:ERMES complex"/>
    <property type="evidence" value="ECO:0007669"/>
    <property type="project" value="InterPro"/>
</dbReference>